<protein>
    <submittedName>
        <fullName evidence="1">Uncharacterized protein</fullName>
    </submittedName>
</protein>
<gene>
    <name evidence="1" type="ORF">rsdtw13_29430</name>
</gene>
<keyword evidence="2" id="KW-1185">Reference proteome</keyword>
<reference evidence="1" key="1">
    <citation type="journal article" date="2025" name="Int. J. Syst. Evol. Microbiol.">
        <title>Inconstantimicrobium mannanitabidum sp. nov., a novel member of the family Clostridiaceae isolated from anoxic soil under the treatment of reductive soil disinfestation.</title>
        <authorList>
            <person name="Ueki A."/>
            <person name="Tonouchi A."/>
            <person name="Honma S."/>
            <person name="Kaku N."/>
            <person name="Ueki K."/>
        </authorList>
    </citation>
    <scope>NUCLEOTIDE SEQUENCE</scope>
    <source>
        <strain evidence="1">TW13</strain>
    </source>
</reference>
<sequence length="519" mass="61632">MNHYEELYNIKQNIEYEIKENKLFKLSTEDAVLSVIEKFGVLNSFLDTKGDYEQQEGIRRVCNISLTNIDTISFIQESLKWIFRWCSIFCESKSIINKKEIVADDIYNLMGNAYLYEKFHDMWEMNTRKKVIYNRVDRRLNFNYRNEETYKIHLFYDTVCRMIDDAKLKEMMNNSNIDKRNLTEVMSYAHQLDFNCSFSMEFDGFNLEDYRIFSSELTKLFAEKILSNYKYRVNIILPGDSGLLCLQKSEWIQTLVNRTKIKHKKIESIINFFTYKFSDKNSDVSLSYFVPISNNKLIVSEGIFNLSRPEANAMRLLAKKESSNFDFAQNNFEEEEREKIKDGINERYLIGYGIDKSKKNIPGMDLLVYDSEVNHLQVIELKYKIPVESTRDINNLDNMLEKAYKQVEEAKKYVNSKLESILSEYFGHEYDMIIPNKIDYFILTNYSIGTGINNNLPTHILLINHYIELMNNNNGMELVRILLNDKNKMMNFEERKEYIEFSLFGYEIIIPQYSFKLIK</sequence>
<dbReference type="Proteomes" id="UP001058074">
    <property type="component" value="Unassembled WGS sequence"/>
</dbReference>
<evidence type="ECO:0000313" key="1">
    <source>
        <dbReference type="EMBL" id="GKX67685.1"/>
    </source>
</evidence>
<evidence type="ECO:0000313" key="2">
    <source>
        <dbReference type="Proteomes" id="UP001058074"/>
    </source>
</evidence>
<organism evidence="1 2">
    <name type="scientific">Inconstantimicrobium mannanitabidum</name>
    <dbReference type="NCBI Taxonomy" id="1604901"/>
    <lineage>
        <taxon>Bacteria</taxon>
        <taxon>Bacillati</taxon>
        <taxon>Bacillota</taxon>
        <taxon>Clostridia</taxon>
        <taxon>Eubacteriales</taxon>
        <taxon>Clostridiaceae</taxon>
        <taxon>Inconstantimicrobium</taxon>
    </lineage>
</organism>
<dbReference type="EMBL" id="BROD01000001">
    <property type="protein sequence ID" value="GKX67685.1"/>
    <property type="molecule type" value="Genomic_DNA"/>
</dbReference>
<accession>A0ACB5REZ7</accession>
<comment type="caution">
    <text evidence="1">The sequence shown here is derived from an EMBL/GenBank/DDBJ whole genome shotgun (WGS) entry which is preliminary data.</text>
</comment>
<proteinExistence type="predicted"/>
<name>A0ACB5REZ7_9CLOT</name>